<dbReference type="EMBL" id="CM056815">
    <property type="protein sequence ID" value="KAJ8628917.1"/>
    <property type="molecule type" value="Genomic_DNA"/>
</dbReference>
<proteinExistence type="predicted"/>
<sequence length="139" mass="16196">MYAKWTATKWMEVDQQKLDTSTLSTLLLTFSTLPLFKNGEIARNWWNTGTVLESYPRLDLNKSQTPPRSRLSFRRSRLFLFSKMERFQGTGGMVLESYHHQHALGITKQTSRFSIPIGEEWNTSRVLHLVDAIPLYKCL</sequence>
<protein>
    <submittedName>
        <fullName evidence="1">Uncharacterized protein</fullName>
    </submittedName>
</protein>
<accession>A0ACC2L623</accession>
<keyword evidence="2" id="KW-1185">Reference proteome</keyword>
<reference evidence="1 2" key="1">
    <citation type="journal article" date="2022" name="Hortic Res">
        <title>A haplotype resolved chromosomal level avocado genome allows analysis of novel avocado genes.</title>
        <authorList>
            <person name="Nath O."/>
            <person name="Fletcher S.J."/>
            <person name="Hayward A."/>
            <person name="Shaw L.M."/>
            <person name="Masouleh A.K."/>
            <person name="Furtado A."/>
            <person name="Henry R.J."/>
            <person name="Mitter N."/>
        </authorList>
    </citation>
    <scope>NUCLEOTIDE SEQUENCE [LARGE SCALE GENOMIC DNA]</scope>
    <source>
        <strain evidence="2">cv. Hass</strain>
    </source>
</reference>
<gene>
    <name evidence="1" type="ORF">MRB53_022240</name>
</gene>
<evidence type="ECO:0000313" key="2">
    <source>
        <dbReference type="Proteomes" id="UP001234297"/>
    </source>
</evidence>
<evidence type="ECO:0000313" key="1">
    <source>
        <dbReference type="EMBL" id="KAJ8628917.1"/>
    </source>
</evidence>
<organism evidence="1 2">
    <name type="scientific">Persea americana</name>
    <name type="common">Avocado</name>
    <dbReference type="NCBI Taxonomy" id="3435"/>
    <lineage>
        <taxon>Eukaryota</taxon>
        <taxon>Viridiplantae</taxon>
        <taxon>Streptophyta</taxon>
        <taxon>Embryophyta</taxon>
        <taxon>Tracheophyta</taxon>
        <taxon>Spermatophyta</taxon>
        <taxon>Magnoliopsida</taxon>
        <taxon>Magnoliidae</taxon>
        <taxon>Laurales</taxon>
        <taxon>Lauraceae</taxon>
        <taxon>Persea</taxon>
    </lineage>
</organism>
<comment type="caution">
    <text evidence="1">The sequence shown here is derived from an EMBL/GenBank/DDBJ whole genome shotgun (WGS) entry which is preliminary data.</text>
</comment>
<name>A0ACC2L623_PERAE</name>
<dbReference type="Proteomes" id="UP001234297">
    <property type="component" value="Chromosome 7"/>
</dbReference>